<evidence type="ECO:0000313" key="1">
    <source>
        <dbReference type="EMBL" id="CAB4620151.1"/>
    </source>
</evidence>
<organism evidence="1">
    <name type="scientific">freshwater metagenome</name>
    <dbReference type="NCBI Taxonomy" id="449393"/>
    <lineage>
        <taxon>unclassified sequences</taxon>
        <taxon>metagenomes</taxon>
        <taxon>ecological metagenomes</taxon>
    </lineage>
</organism>
<reference evidence="1" key="1">
    <citation type="submission" date="2020-05" db="EMBL/GenBank/DDBJ databases">
        <authorList>
            <person name="Chiriac C."/>
            <person name="Salcher M."/>
            <person name="Ghai R."/>
            <person name="Kavagutti S V."/>
        </authorList>
    </citation>
    <scope>NUCLEOTIDE SEQUENCE</scope>
</reference>
<gene>
    <name evidence="1" type="ORF">UFOPK1889_00844</name>
</gene>
<sequence length="169" mass="19809">MTSRRPCCVFYKCPCNREKCFTGIIGNRNRYGYMSRTIWRHLWHTQCSRFYIATIYYQLPCRFIRRHITKPLTITNHKVWIFFLAAQFDRNGSMYPRQLTHGGVWCHVGMNKTISHKVAIVWCVTKLSAIRKTCGAVIEILREAMVFPFPHKATLQSLGVFKCMPVIGK</sequence>
<protein>
    <submittedName>
        <fullName evidence="1">Unannotated protein</fullName>
    </submittedName>
</protein>
<dbReference type="InterPro" id="IPR036093">
    <property type="entry name" value="NAC_dom_sf"/>
</dbReference>
<proteinExistence type="predicted"/>
<name>A0A6J6I196_9ZZZZ</name>
<dbReference type="EMBL" id="CAEZUZ010000141">
    <property type="protein sequence ID" value="CAB4620151.1"/>
    <property type="molecule type" value="Genomic_DNA"/>
</dbReference>
<dbReference type="GO" id="GO:0006355">
    <property type="term" value="P:regulation of DNA-templated transcription"/>
    <property type="evidence" value="ECO:0007669"/>
    <property type="project" value="InterPro"/>
</dbReference>
<dbReference type="GO" id="GO:0003677">
    <property type="term" value="F:DNA binding"/>
    <property type="evidence" value="ECO:0007669"/>
    <property type="project" value="InterPro"/>
</dbReference>
<dbReference type="SUPFAM" id="SSF101941">
    <property type="entry name" value="NAC domain"/>
    <property type="match status" value="1"/>
</dbReference>
<dbReference type="AlphaFoldDB" id="A0A6J6I196"/>
<accession>A0A6J6I196</accession>